<evidence type="ECO:0000256" key="2">
    <source>
        <dbReference type="SAM" id="SignalP"/>
    </source>
</evidence>
<dbReference type="EMBL" id="WJQU01002358">
    <property type="protein sequence ID" value="KAJ6632958.1"/>
    <property type="molecule type" value="Genomic_DNA"/>
</dbReference>
<evidence type="ECO:0000313" key="3">
    <source>
        <dbReference type="EMBL" id="KAJ6632958.1"/>
    </source>
</evidence>
<dbReference type="AlphaFoldDB" id="A0A9Q0MKJ8"/>
<dbReference type="OrthoDB" id="7762035at2759"/>
<organism evidence="3 4">
    <name type="scientific">Pseudolycoriella hygida</name>
    <dbReference type="NCBI Taxonomy" id="35572"/>
    <lineage>
        <taxon>Eukaryota</taxon>
        <taxon>Metazoa</taxon>
        <taxon>Ecdysozoa</taxon>
        <taxon>Arthropoda</taxon>
        <taxon>Hexapoda</taxon>
        <taxon>Insecta</taxon>
        <taxon>Pterygota</taxon>
        <taxon>Neoptera</taxon>
        <taxon>Endopterygota</taxon>
        <taxon>Diptera</taxon>
        <taxon>Nematocera</taxon>
        <taxon>Sciaroidea</taxon>
        <taxon>Sciaridae</taxon>
        <taxon>Pseudolycoriella</taxon>
    </lineage>
</organism>
<feature type="compositionally biased region" description="Acidic residues" evidence="1">
    <location>
        <begin position="270"/>
        <end position="286"/>
    </location>
</feature>
<name>A0A9Q0MKJ8_9DIPT</name>
<reference evidence="3" key="1">
    <citation type="submission" date="2022-07" db="EMBL/GenBank/DDBJ databases">
        <authorList>
            <person name="Trinca V."/>
            <person name="Uliana J.V.C."/>
            <person name="Torres T.T."/>
            <person name="Ward R.J."/>
            <person name="Monesi N."/>
        </authorList>
    </citation>
    <scope>NUCLEOTIDE SEQUENCE</scope>
    <source>
        <strain evidence="3">HSMRA1968</strain>
        <tissue evidence="3">Whole embryos</tissue>
    </source>
</reference>
<comment type="caution">
    <text evidence="3">The sequence shown here is derived from an EMBL/GenBank/DDBJ whole genome shotgun (WGS) entry which is preliminary data.</text>
</comment>
<evidence type="ECO:0000256" key="1">
    <source>
        <dbReference type="SAM" id="MobiDB-lite"/>
    </source>
</evidence>
<sequence>MSHFIKTLMLTSFIVLTSASAFFNPLLTTTTVPTHISDFRSLPRSDSRANKPDVFPGFDFLEKSTTERPRTPLDFYTKVIGGIVSHGRQAYERIVNNVQKFEINARANLNRHSETLKPNPTLLIAEKLKPLKEQNWSKKYFSAILTATALNKLRNASDPEYLSKAIGTSATHVNHDVMKLHQINNTTDSQNYTNTKPMTFDVKFYNRNKTNPRSGFRYAFIKYVNTGANESTSEQSDSSKDSLGEVNAENNNTMGAVDVGFNIERKDEQNDIDDIEDTDEENGDDDPSNFGIFILEIFGTIAGLTWGALSQIQNLFMQNR</sequence>
<keyword evidence="2" id="KW-0732">Signal</keyword>
<feature type="signal peptide" evidence="2">
    <location>
        <begin position="1"/>
        <end position="21"/>
    </location>
</feature>
<accession>A0A9Q0MKJ8</accession>
<dbReference type="Proteomes" id="UP001151699">
    <property type="component" value="Unassembled WGS sequence"/>
</dbReference>
<evidence type="ECO:0000313" key="4">
    <source>
        <dbReference type="Proteomes" id="UP001151699"/>
    </source>
</evidence>
<gene>
    <name evidence="3" type="ORF">Bhyg_16058</name>
</gene>
<feature type="non-terminal residue" evidence="3">
    <location>
        <position position="1"/>
    </location>
</feature>
<protein>
    <submittedName>
        <fullName evidence="3">Uncharacterized protein</fullName>
    </submittedName>
</protein>
<feature type="region of interest" description="Disordered" evidence="1">
    <location>
        <begin position="229"/>
        <end position="286"/>
    </location>
</feature>
<proteinExistence type="predicted"/>
<feature type="chain" id="PRO_5040123359" evidence="2">
    <location>
        <begin position="22"/>
        <end position="320"/>
    </location>
</feature>
<keyword evidence="4" id="KW-1185">Reference proteome</keyword>